<dbReference type="SUPFAM" id="SSF49464">
    <property type="entry name" value="Carboxypeptidase regulatory domain-like"/>
    <property type="match status" value="1"/>
</dbReference>
<dbReference type="Proteomes" id="UP000198379">
    <property type="component" value="Unassembled WGS sequence"/>
</dbReference>
<keyword evidence="3" id="KW-0998">Cell outer membrane</keyword>
<protein>
    <submittedName>
        <fullName evidence="5">Outer membrane receptor proteins, mostly Fe transport</fullName>
    </submittedName>
</protein>
<evidence type="ECO:0000256" key="2">
    <source>
        <dbReference type="ARBA" id="ARBA00023136"/>
    </source>
</evidence>
<accession>A0A239AF27</accession>
<dbReference type="PANTHER" id="PTHR40980:SF4">
    <property type="entry name" value="TONB-DEPENDENT RECEPTOR-LIKE BETA-BARREL DOMAIN-CONTAINING PROTEIN"/>
    <property type="match status" value="1"/>
</dbReference>
<dbReference type="Gene3D" id="2.60.40.1120">
    <property type="entry name" value="Carboxypeptidase-like, regulatory domain"/>
    <property type="match status" value="1"/>
</dbReference>
<name>A0A239AF27_9FLAO</name>
<dbReference type="Pfam" id="PF14905">
    <property type="entry name" value="OMP_b-brl_3"/>
    <property type="match status" value="1"/>
</dbReference>
<evidence type="ECO:0000256" key="3">
    <source>
        <dbReference type="ARBA" id="ARBA00023237"/>
    </source>
</evidence>
<proteinExistence type="predicted"/>
<evidence type="ECO:0000313" key="6">
    <source>
        <dbReference type="Proteomes" id="UP000198379"/>
    </source>
</evidence>
<evidence type="ECO:0000259" key="4">
    <source>
        <dbReference type="Pfam" id="PF14905"/>
    </source>
</evidence>
<dbReference type="InterPro" id="IPR036942">
    <property type="entry name" value="Beta-barrel_TonB_sf"/>
</dbReference>
<dbReference type="GO" id="GO:0009279">
    <property type="term" value="C:cell outer membrane"/>
    <property type="evidence" value="ECO:0007669"/>
    <property type="project" value="UniProtKB-SubCell"/>
</dbReference>
<dbReference type="EMBL" id="FZNY01000004">
    <property type="protein sequence ID" value="SNR94179.1"/>
    <property type="molecule type" value="Genomic_DNA"/>
</dbReference>
<keyword evidence="5" id="KW-0675">Receptor</keyword>
<keyword evidence="2" id="KW-0472">Membrane</keyword>
<dbReference type="Gene3D" id="2.40.170.20">
    <property type="entry name" value="TonB-dependent receptor, beta-barrel domain"/>
    <property type="match status" value="1"/>
</dbReference>
<evidence type="ECO:0000256" key="1">
    <source>
        <dbReference type="ARBA" id="ARBA00004442"/>
    </source>
</evidence>
<evidence type="ECO:0000313" key="5">
    <source>
        <dbReference type="EMBL" id="SNR94179.1"/>
    </source>
</evidence>
<reference evidence="5 6" key="1">
    <citation type="submission" date="2017-06" db="EMBL/GenBank/DDBJ databases">
        <authorList>
            <person name="Kim H.J."/>
            <person name="Triplett B.A."/>
        </authorList>
    </citation>
    <scope>NUCLEOTIDE SEQUENCE [LARGE SCALE GENOMIC DNA]</scope>
    <source>
        <strain evidence="5 6">DSM 25597</strain>
    </source>
</reference>
<dbReference type="InterPro" id="IPR041700">
    <property type="entry name" value="OMP_b-brl_3"/>
</dbReference>
<feature type="domain" description="Outer membrane protein beta-barrel" evidence="4">
    <location>
        <begin position="413"/>
        <end position="817"/>
    </location>
</feature>
<organism evidence="5 6">
    <name type="scientific">Dokdonia pacifica</name>
    <dbReference type="NCBI Taxonomy" id="1627892"/>
    <lineage>
        <taxon>Bacteria</taxon>
        <taxon>Pseudomonadati</taxon>
        <taxon>Bacteroidota</taxon>
        <taxon>Flavobacteriia</taxon>
        <taxon>Flavobacteriales</taxon>
        <taxon>Flavobacteriaceae</taxon>
        <taxon>Dokdonia</taxon>
    </lineage>
</organism>
<dbReference type="PANTHER" id="PTHR40980">
    <property type="entry name" value="PLUG DOMAIN-CONTAINING PROTEIN"/>
    <property type="match status" value="1"/>
</dbReference>
<gene>
    <name evidence="5" type="ORF">SAMN06265376_104385</name>
</gene>
<dbReference type="SUPFAM" id="SSF56935">
    <property type="entry name" value="Porins"/>
    <property type="match status" value="1"/>
</dbReference>
<dbReference type="InterPro" id="IPR008969">
    <property type="entry name" value="CarboxyPept-like_regulatory"/>
</dbReference>
<dbReference type="Pfam" id="PF13620">
    <property type="entry name" value="CarboxypepD_reg"/>
    <property type="match status" value="1"/>
</dbReference>
<keyword evidence="6" id="KW-1185">Reference proteome</keyword>
<dbReference type="AlphaFoldDB" id="A0A239AF27"/>
<comment type="subcellular location">
    <subcellularLocation>
        <location evidence="1">Cell outer membrane</location>
    </subcellularLocation>
</comment>
<sequence>MCANIGLLSAFYRQKNDFVEKTFIRTHKDLLLEYFCNLIMKNFTPFFLVLFLILSSSSLIAQQASISGKVVTISGDPIPFVNIVLYDSEQTIIQGTITEDNGTFVFLSVLEGTYTVKASFVGYETVTSAIFTFSGNKTLPDIQLIEVSESLDEVTVVGKKPTISRKADRLVFNVENTIAAQGTTWDILKRTPGVVIRQGELTVRNTNVTVYLNNRKVELSYEEIQSLLESVGGDLIKSVEVITNPSAKYDAEGGAILNIISSKALYLGYKGSVTARGTYGIFPKHYFGTSHYFKNKKLNVFFNYSFNPLKRTQETNTFINYRNNNSVVAEWDQDIEDKQWRKAHNANLILDYQLNEKQKISFSAVGLYSPDEFNFNRSATQVTSVDSPFSIGTTSRLDGDQKNFAFDMSYSYDLKNGNFKLNTHYTTFSRDRLQNLSSIYTDTQNENFRNVRFTSDAFQDIEIYTGQVDYTSQLGEVTLEAGGKVSIIDSRSVIDFLNIQNDAVNGLDQAQNDDFLYDENVYAGYVTLGKDFDKWSLKGGLRVEQTNSTGTSLVLEEVVALDYLEWFPTAYVKYELSENHSFSLDYGRKLYRPRYQDLNPFAYFLNENNFYQGNSGLLPAFSHQFNFNYSLANAYFFDVYYRDNGENILMLPFQDNVTQVLRTDRQNALDSKSWGFDFTHGRSIAKWWYFYTYMSVFHEEETFLAVESNNVPYTNEVDGFYGSFSNFLTLSADKTYTGEVSFTYVSNFLLGSYIQENTADLRIGLKKTFWDKRASLSVAVNDILGEANALLSSRYLNQDNGYFAVPETQNIQIGFTYNFGNFRLEDNNRELDKKERERLITSD</sequence>